<gene>
    <name evidence="2" type="ORF">Psi02_54780</name>
</gene>
<reference evidence="2" key="1">
    <citation type="submission" date="2021-01" db="EMBL/GenBank/DDBJ databases">
        <title>Whole genome shotgun sequence of Planotetraspora silvatica NBRC 100141.</title>
        <authorList>
            <person name="Komaki H."/>
            <person name="Tamura T."/>
        </authorList>
    </citation>
    <scope>NUCLEOTIDE SEQUENCE</scope>
    <source>
        <strain evidence="2">NBRC 100141</strain>
    </source>
</reference>
<evidence type="ECO:0000313" key="3">
    <source>
        <dbReference type="Proteomes" id="UP000644610"/>
    </source>
</evidence>
<feature type="compositionally biased region" description="Basic and acidic residues" evidence="1">
    <location>
        <begin position="29"/>
        <end position="43"/>
    </location>
</feature>
<protein>
    <submittedName>
        <fullName evidence="2">Uncharacterized protein</fullName>
    </submittedName>
</protein>
<proteinExistence type="predicted"/>
<dbReference type="Proteomes" id="UP000644610">
    <property type="component" value="Unassembled WGS sequence"/>
</dbReference>
<accession>A0A8J3XQ42</accession>
<feature type="region of interest" description="Disordered" evidence="1">
    <location>
        <begin position="1"/>
        <end position="51"/>
    </location>
</feature>
<organism evidence="2 3">
    <name type="scientific">Planotetraspora silvatica</name>
    <dbReference type="NCBI Taxonomy" id="234614"/>
    <lineage>
        <taxon>Bacteria</taxon>
        <taxon>Bacillati</taxon>
        <taxon>Actinomycetota</taxon>
        <taxon>Actinomycetes</taxon>
        <taxon>Streptosporangiales</taxon>
        <taxon>Streptosporangiaceae</taxon>
        <taxon>Planotetraspora</taxon>
    </lineage>
</organism>
<comment type="caution">
    <text evidence="2">The sequence shown here is derived from an EMBL/GenBank/DDBJ whole genome shotgun (WGS) entry which is preliminary data.</text>
</comment>
<feature type="compositionally biased region" description="Basic and acidic residues" evidence="1">
    <location>
        <begin position="1"/>
        <end position="19"/>
    </location>
</feature>
<keyword evidence="3" id="KW-1185">Reference proteome</keyword>
<evidence type="ECO:0000256" key="1">
    <source>
        <dbReference type="SAM" id="MobiDB-lite"/>
    </source>
</evidence>
<name>A0A8J3XQ42_9ACTN</name>
<dbReference type="AlphaFoldDB" id="A0A8J3XQ42"/>
<dbReference type="EMBL" id="BOOQ01000038">
    <property type="protein sequence ID" value="GII49054.1"/>
    <property type="molecule type" value="Genomic_DNA"/>
</dbReference>
<evidence type="ECO:0000313" key="2">
    <source>
        <dbReference type="EMBL" id="GII49054.1"/>
    </source>
</evidence>
<sequence length="109" mass="12251">MQGREADLRLRFDARDPHHPGAARLPHGVVKERRLPDPRRPPEYEDAAGTFTGGREQTLQLREFLLTTQEQGCLDQVGCSWTDVRSFRRIRLRGRTSLPSGGAQAVSEG</sequence>